<accession>A0A1X7TIJ8</accession>
<dbReference type="InParanoid" id="A0A1X7TIJ8"/>
<proteinExistence type="predicted"/>
<evidence type="ECO:0000313" key="1">
    <source>
        <dbReference type="EnsemblMetazoa" id="Aqu2.1.14646_001"/>
    </source>
</evidence>
<protein>
    <submittedName>
        <fullName evidence="1">Uncharacterized protein</fullName>
    </submittedName>
</protein>
<reference evidence="1" key="1">
    <citation type="submission" date="2017-05" db="UniProtKB">
        <authorList>
            <consortium name="EnsemblMetazoa"/>
        </authorList>
    </citation>
    <scope>IDENTIFICATION</scope>
</reference>
<organism evidence="1">
    <name type="scientific">Amphimedon queenslandica</name>
    <name type="common">Sponge</name>
    <dbReference type="NCBI Taxonomy" id="400682"/>
    <lineage>
        <taxon>Eukaryota</taxon>
        <taxon>Metazoa</taxon>
        <taxon>Porifera</taxon>
        <taxon>Demospongiae</taxon>
        <taxon>Heteroscleromorpha</taxon>
        <taxon>Haplosclerida</taxon>
        <taxon>Niphatidae</taxon>
        <taxon>Amphimedon</taxon>
    </lineage>
</organism>
<dbReference type="AlphaFoldDB" id="A0A1X7TIJ8"/>
<sequence>SNLCINKISRLRSRFQNDLPQIMKSKAKRKIQLTGVIDDGNLVIRIPMC</sequence>
<name>A0A1X7TIJ8_AMPQE</name>
<dbReference type="EnsemblMetazoa" id="Aqu2.1.14646_001">
    <property type="protein sequence ID" value="Aqu2.1.14646_001"/>
    <property type="gene ID" value="Aqu2.1.14646"/>
</dbReference>